<reference evidence="6 20" key="7">
    <citation type="journal article" date="2019" name="Environ. Health Perspect.">
        <title>Inter-host Transmission of Carbapenemase-Producing Escherichia coli among Humans and Backyard Animals.</title>
        <authorList>
            <person name="Li J."/>
            <person name="Bi Z."/>
            <person name="Ma S."/>
            <person name="Chen B."/>
            <person name="Cai C."/>
            <person name="He J."/>
            <person name="Schwarz S."/>
            <person name="Sun C."/>
            <person name="Zhou Y."/>
            <person name="Yin J."/>
            <person name="Hulth A."/>
            <person name="Wang Y."/>
            <person name="Shen Z."/>
            <person name="Wang S."/>
            <person name="Wu C."/>
            <person name="Nilsson L.E."/>
            <person name="Walsh T.R."/>
            <person name="Borjesson S."/>
            <person name="Shen J."/>
            <person name="Sun Q."/>
            <person name="Wang Y."/>
        </authorList>
    </citation>
    <scope>NUCLEOTIDE SEQUENCE [LARGE SCALE GENOMIC DNA]</scope>
    <source>
        <strain evidence="6 20">A016f</strain>
    </source>
</reference>
<reference evidence="15 16" key="3">
    <citation type="submission" date="2018-06" db="EMBL/GenBank/DDBJ databases">
        <authorList>
            <consortium name="Pathogen Informatics"/>
            <person name="Doyle S."/>
        </authorList>
    </citation>
    <scope>NUCLEOTIDE SEQUENCE [LARGE SCALE GENOMIC DNA]</scope>
    <source>
        <strain evidence="11 17">NCTC10764</strain>
        <strain evidence="10 16">NCTC10767</strain>
        <strain evidence="12 15">NCTC7927</strain>
    </source>
</reference>
<gene>
    <name evidence="8" type="ORF">D3C88_33030</name>
    <name evidence="5" type="ORF">DNX30_26010</name>
    <name evidence="9" type="ORF">EIA08_26045</name>
    <name evidence="6" type="ORF">EIZ93_11535</name>
    <name evidence="7" type="ORF">F9B07_07000</name>
    <name evidence="2" type="ORF">HL563_05765</name>
    <name evidence="3" type="ORF">HL601_23555</name>
    <name evidence="4" type="ORF">HMV95_21450</name>
    <name evidence="14" type="ORF">IDONEFKE_01280</name>
    <name evidence="11" type="ORF">NCTC10764_04332</name>
    <name evidence="10" type="ORF">NCTC10767_02043</name>
    <name evidence="12" type="ORF">NCTC7927_05073</name>
    <name evidence="13" type="ORF">NCTC9001_04748</name>
</gene>
<dbReference type="EMBL" id="CACRYR010000373">
    <property type="protein sequence ID" value="VZR46937.1"/>
    <property type="molecule type" value="Genomic_DNA"/>
</dbReference>
<evidence type="ECO:0000313" key="9">
    <source>
        <dbReference type="EMBL" id="RRD70349.1"/>
    </source>
</evidence>
<dbReference type="Proteomes" id="UP000486847">
    <property type="component" value="Unassembled WGS sequence"/>
</dbReference>
<evidence type="ECO:0000313" key="12">
    <source>
        <dbReference type="EMBL" id="STF96107.1"/>
    </source>
</evidence>
<evidence type="ECO:0000313" key="7">
    <source>
        <dbReference type="EMBL" id="MTE88584.1"/>
    </source>
</evidence>
<dbReference type="AlphaFoldDB" id="A0A0D6HPS7"/>
<keyword evidence="1" id="KW-0812">Transmembrane</keyword>
<dbReference type="Proteomes" id="UP000629265">
    <property type="component" value="Unassembled WGS sequence"/>
</dbReference>
<dbReference type="EMBL" id="UGAK01000003">
    <property type="protein sequence ID" value="STF96107.1"/>
    <property type="molecule type" value="Genomic_DNA"/>
</dbReference>
<evidence type="ECO:0000313" key="18">
    <source>
        <dbReference type="Proteomes" id="UP000271008"/>
    </source>
</evidence>
<reference evidence="7 22" key="9">
    <citation type="submission" date="2019-10" db="EMBL/GenBank/DDBJ databases">
        <title>Comparative genomic analysis of antimicrobial resistant Escherichia coli of diverse origin.</title>
        <authorList>
            <person name="Ghatak S."/>
            <person name="Milton A.P."/>
            <person name="Rhetso K."/>
            <person name="Purkait D."/>
            <person name="Das S."/>
            <person name="Puro K.-U."/>
            <person name="Shakuntala I."/>
            <person name="Sen A."/>
            <person name="Sanjukta R."/>
            <person name="Priya G.B."/>
            <person name="Mawlong M."/>
            <person name="Lyngdoh V."/>
            <person name="Rynghang J."/>
            <person name="Mawphlang B.L."/>
        </authorList>
    </citation>
    <scope>NUCLEOTIDE SEQUENCE [LARGE SCALE GENOMIC DNA]</scope>
    <source>
        <strain evidence="7 22">SE161</strain>
    </source>
</reference>
<evidence type="ECO:0000313" key="14">
    <source>
        <dbReference type="EMBL" id="VZR46937.1"/>
    </source>
</evidence>
<organism evidence="5">
    <name type="scientific">Escherichia coli</name>
    <dbReference type="NCBI Taxonomy" id="562"/>
    <lineage>
        <taxon>Bacteria</taxon>
        <taxon>Pseudomonadati</taxon>
        <taxon>Pseudomonadota</taxon>
        <taxon>Gammaproteobacteria</taxon>
        <taxon>Enterobacterales</taxon>
        <taxon>Enterobacteriaceae</taxon>
        <taxon>Escherichia</taxon>
    </lineage>
</organism>
<reference evidence="8 19" key="1">
    <citation type="journal article" date="2018" name="BMC Microbiol.">
        <title>Genome sequencing of strains of the most prevalent clonal group of O1:K1:H7 Escherichia coli that causes neonatal meningitis in France.</title>
        <authorList>
            <person name="Geslain G."/>
            <person name="Birgy A."/>
            <person name="Adiba S."/>
            <person name="Magnan M."/>
            <person name="Courroux C."/>
            <person name="Levy C."/>
            <person name="Cohen R."/>
            <person name="Bidet P."/>
            <person name="Bonacorsi S."/>
        </authorList>
    </citation>
    <scope>NUCLEOTIDE SEQUENCE [LARGE SCALE GENOMIC DNA]</scope>
    <source>
        <strain evidence="8 19">S308</strain>
    </source>
</reference>
<dbReference type="Proteomes" id="UP000254647">
    <property type="component" value="Unassembled WGS sequence"/>
</dbReference>
<reference evidence="4" key="6">
    <citation type="submission" date="2018-12" db="EMBL/GenBank/DDBJ databases">
        <authorList>
            <consortium name="NCBI Pathogen Detection Project"/>
        </authorList>
    </citation>
    <scope>NUCLEOTIDE SEQUENCE</scope>
    <source>
        <strain evidence="3">EC00605</strain>
        <strain evidence="2">EC00618</strain>
        <strain evidence="4">EuSCAPE_DE065</strain>
    </source>
</reference>
<reference evidence="2" key="2">
    <citation type="journal article" date="2018" name="Genome Biol.">
        <title>SKESA: strategic k-mer extension for scrupulous assemblies.</title>
        <authorList>
            <person name="Souvorov A."/>
            <person name="Agarwala R."/>
            <person name="Lipman D.J."/>
        </authorList>
    </citation>
    <scope>NUCLEOTIDE SEQUENCE [LARGE SCALE GENOMIC DNA]</scope>
    <source>
        <strain evidence="3">EC00605</strain>
        <strain evidence="2">EC00618</strain>
        <strain evidence="4">EuSCAPE_DE065</strain>
    </source>
</reference>
<dbReference type="Proteomes" id="UP000846355">
    <property type="component" value="Unassembled WGS sequence"/>
</dbReference>
<dbReference type="EMBL" id="DABGZR010000051">
    <property type="protein sequence ID" value="HAJ0998532.1"/>
    <property type="molecule type" value="Genomic_DNA"/>
</dbReference>
<reference evidence="13 21" key="8">
    <citation type="submission" date="2019-03" db="EMBL/GenBank/DDBJ databases">
        <authorList>
            <consortium name="Pathogen Informatics"/>
        </authorList>
    </citation>
    <scope>NUCLEOTIDE SEQUENCE [LARGE SCALE GENOMIC DNA]</scope>
    <source>
        <strain evidence="13 21">NCTC9001</strain>
    </source>
</reference>
<dbReference type="EMBL" id="WCEW01000006">
    <property type="protein sequence ID" value="MTE88584.1"/>
    <property type="molecule type" value="Genomic_DNA"/>
</dbReference>
<reference evidence="9 18" key="5">
    <citation type="submission" date="2018-11" db="EMBL/GenBank/DDBJ databases">
        <title>Enterobacteriaceae from Patient.</title>
        <authorList>
            <person name="Shen C."/>
            <person name="Yang Y."/>
            <person name="Tian G."/>
        </authorList>
    </citation>
    <scope>NUCLEOTIDE SEQUENCE [LARGE SCALE GENOMIC DNA]</scope>
    <source>
        <strain evidence="9 18">GBGD28</strain>
    </source>
</reference>
<keyword evidence="1" id="KW-0472">Membrane</keyword>
<sequence>MWGFLTDCLVIPFVSPVTGVCIVAVLVYVSLCICTGSARFEKEYPLQITEALLSEPELFLLL</sequence>
<dbReference type="EMBL" id="DABHXT010000048">
    <property type="protein sequence ID" value="HAJ5960798.1"/>
    <property type="molecule type" value="Genomic_DNA"/>
</dbReference>
<evidence type="ECO:0000313" key="16">
    <source>
        <dbReference type="Proteomes" id="UP000254647"/>
    </source>
</evidence>
<protein>
    <submittedName>
        <fullName evidence="5">Uncharacterized protein</fullName>
    </submittedName>
</protein>
<evidence type="ECO:0000313" key="22">
    <source>
        <dbReference type="Proteomes" id="UP000486847"/>
    </source>
</evidence>
<dbReference type="EMBL" id="RTJF01000053">
    <property type="protein sequence ID" value="MJL96118.1"/>
    <property type="molecule type" value="Genomic_DNA"/>
</dbReference>
<dbReference type="Proteomes" id="UP000271008">
    <property type="component" value="Unassembled WGS sequence"/>
</dbReference>
<evidence type="ECO:0000313" key="19">
    <source>
        <dbReference type="Proteomes" id="UP000284508"/>
    </source>
</evidence>
<proteinExistence type="predicted"/>
<evidence type="ECO:0000313" key="11">
    <source>
        <dbReference type="EMBL" id="STE73575.1"/>
    </source>
</evidence>
<evidence type="ECO:0000313" key="10">
    <source>
        <dbReference type="EMBL" id="STC79913.1"/>
    </source>
</evidence>
<dbReference type="Proteomes" id="UP000372890">
    <property type="component" value="Unassembled WGS sequence"/>
</dbReference>
<feature type="transmembrane region" description="Helical" evidence="1">
    <location>
        <begin position="12"/>
        <end position="34"/>
    </location>
</feature>
<evidence type="ECO:0000313" key="6">
    <source>
        <dbReference type="EMBL" id="MQK24938.1"/>
    </source>
</evidence>
<dbReference type="Proteomes" id="UP000359125">
    <property type="component" value="Unassembled WGS sequence"/>
</dbReference>
<dbReference type="EMBL" id="RQTU01000065">
    <property type="protein sequence ID" value="RRD70349.1"/>
    <property type="molecule type" value="Genomic_DNA"/>
</dbReference>
<accession>A0A0J3WEF4</accession>
<evidence type="ECO:0000313" key="17">
    <source>
        <dbReference type="Proteomes" id="UP000255201"/>
    </source>
</evidence>
<dbReference type="Proteomes" id="UP000885382">
    <property type="component" value="Unassembled WGS sequence"/>
</dbReference>
<evidence type="ECO:0000313" key="20">
    <source>
        <dbReference type="Proteomes" id="UP000359125"/>
    </source>
</evidence>
<dbReference type="EMBL" id="CAADIS010000005">
    <property type="protein sequence ID" value="VFS33547.1"/>
    <property type="molecule type" value="Genomic_DNA"/>
</dbReference>
<evidence type="ECO:0000313" key="2">
    <source>
        <dbReference type="EMBL" id="HAJ0833247.1"/>
    </source>
</evidence>
<dbReference type="EMBL" id="UFXW01000004">
    <property type="protein sequence ID" value="STC79913.1"/>
    <property type="molecule type" value="Genomic_DNA"/>
</dbReference>
<evidence type="ECO:0000313" key="13">
    <source>
        <dbReference type="EMBL" id="VFS33547.1"/>
    </source>
</evidence>
<evidence type="ECO:0000313" key="3">
    <source>
        <dbReference type="EMBL" id="HAJ0998532.1"/>
    </source>
</evidence>
<reference evidence="14 23" key="10">
    <citation type="submission" date="2019-11" db="EMBL/GenBank/DDBJ databases">
        <authorList>
            <person name="Haines EK M."/>
        </authorList>
    </citation>
    <scope>NUCLEOTIDE SEQUENCE [LARGE SCALE GENOMIC DNA]</scope>
    <source>
        <strain evidence="14">KR2729</strain>
    </source>
</reference>
<dbReference type="Proteomes" id="UP000284508">
    <property type="component" value="Unassembled WGS sequence"/>
</dbReference>
<dbReference type="EMBL" id="DABGYN010000004">
    <property type="protein sequence ID" value="HAJ0833247.1"/>
    <property type="molecule type" value="Genomic_DNA"/>
</dbReference>
<evidence type="ECO:0000256" key="1">
    <source>
        <dbReference type="SAM" id="Phobius"/>
    </source>
</evidence>
<evidence type="ECO:0000313" key="8">
    <source>
        <dbReference type="EMBL" id="RIB37723.1"/>
    </source>
</evidence>
<evidence type="ECO:0000313" key="23">
    <source>
        <dbReference type="Proteomes" id="UP000629265"/>
    </source>
</evidence>
<accession>A0A0D6HPS7</accession>
<keyword evidence="1" id="KW-1133">Transmembrane helix</keyword>
<dbReference type="Proteomes" id="UP000255201">
    <property type="component" value="Unassembled WGS sequence"/>
</dbReference>
<dbReference type="Proteomes" id="UP000254043">
    <property type="component" value="Unassembled WGS sequence"/>
</dbReference>
<dbReference type="EMBL" id="UFZL01000002">
    <property type="protein sequence ID" value="STE73575.1"/>
    <property type="molecule type" value="Genomic_DNA"/>
</dbReference>
<dbReference type="EMBL" id="RYCF01000030">
    <property type="protein sequence ID" value="MQK24938.1"/>
    <property type="molecule type" value="Genomic_DNA"/>
</dbReference>
<dbReference type="EMBL" id="QXHA01001970">
    <property type="protein sequence ID" value="RIB37723.1"/>
    <property type="molecule type" value="Genomic_DNA"/>
</dbReference>
<evidence type="ECO:0000313" key="4">
    <source>
        <dbReference type="EMBL" id="HAJ5960798.1"/>
    </source>
</evidence>
<evidence type="ECO:0000313" key="21">
    <source>
        <dbReference type="Proteomes" id="UP000372890"/>
    </source>
</evidence>
<reference evidence="5" key="4">
    <citation type="submission" date="2018-06" db="EMBL/GenBank/DDBJ databases">
        <authorList>
            <person name="Ashton P.M."/>
            <person name="Dallman T."/>
            <person name="Nair S."/>
            <person name="De Pinna E."/>
            <person name="Peters T."/>
            <person name="Grant K."/>
        </authorList>
    </citation>
    <scope>NUCLEOTIDE SEQUENCE [LARGE SCALE GENOMIC DNA]</scope>
    <source>
        <strain evidence="5">462023</strain>
    </source>
</reference>
<evidence type="ECO:0000313" key="5">
    <source>
        <dbReference type="EMBL" id="MJL96118.1"/>
    </source>
</evidence>
<name>A0A0D6HPS7_ECOLX</name>
<evidence type="ECO:0000313" key="15">
    <source>
        <dbReference type="Proteomes" id="UP000254043"/>
    </source>
</evidence>